<keyword evidence="1" id="KW-0472">Membrane</keyword>
<reference evidence="2" key="1">
    <citation type="thesis" date="2020" institute="ProQuest LLC" country="789 East Eisenhower Parkway, Ann Arbor, MI, USA">
        <title>Comparative Genomics and Chromosome Evolution.</title>
        <authorList>
            <person name="Mudd A.B."/>
        </authorList>
    </citation>
    <scope>NUCLEOTIDE SEQUENCE</scope>
    <source>
        <strain evidence="2">237g6f4</strain>
        <tissue evidence="2">Blood</tissue>
    </source>
</reference>
<dbReference type="AlphaFoldDB" id="A0AAV6YB03"/>
<organism evidence="2 3">
    <name type="scientific">Engystomops pustulosus</name>
    <name type="common">Tungara frog</name>
    <name type="synonym">Physalaemus pustulosus</name>
    <dbReference type="NCBI Taxonomy" id="76066"/>
    <lineage>
        <taxon>Eukaryota</taxon>
        <taxon>Metazoa</taxon>
        <taxon>Chordata</taxon>
        <taxon>Craniata</taxon>
        <taxon>Vertebrata</taxon>
        <taxon>Euteleostomi</taxon>
        <taxon>Amphibia</taxon>
        <taxon>Batrachia</taxon>
        <taxon>Anura</taxon>
        <taxon>Neobatrachia</taxon>
        <taxon>Hyloidea</taxon>
        <taxon>Leptodactylidae</taxon>
        <taxon>Leiuperinae</taxon>
        <taxon>Engystomops</taxon>
    </lineage>
</organism>
<feature type="transmembrane region" description="Helical" evidence="1">
    <location>
        <begin position="71"/>
        <end position="94"/>
    </location>
</feature>
<evidence type="ECO:0000313" key="2">
    <source>
        <dbReference type="EMBL" id="KAG8534744.1"/>
    </source>
</evidence>
<dbReference type="InterPro" id="IPR013783">
    <property type="entry name" value="Ig-like_fold"/>
</dbReference>
<dbReference type="Proteomes" id="UP000824782">
    <property type="component" value="Unassembled WGS sequence"/>
</dbReference>
<keyword evidence="3" id="KW-1185">Reference proteome</keyword>
<gene>
    <name evidence="2" type="ORF">GDO81_018674</name>
</gene>
<sequence>MRWTINGGKVETYDLEIHNQTNGLYQVRSRILLKRSSDGHVYGAVRHPVTGKEVGVHMKIADDVFPRLSSWLFAFVFILVILTAGAIFSSLYIWKQKSQRGGT</sequence>
<dbReference type="EMBL" id="WNYA01092348">
    <property type="protein sequence ID" value="KAG8534744.1"/>
    <property type="molecule type" value="Genomic_DNA"/>
</dbReference>
<proteinExistence type="predicted"/>
<keyword evidence="1" id="KW-0812">Transmembrane</keyword>
<accession>A0AAV6YB03</accession>
<protein>
    <submittedName>
        <fullName evidence="2">Uncharacterized protein</fullName>
    </submittedName>
</protein>
<evidence type="ECO:0000256" key="1">
    <source>
        <dbReference type="SAM" id="Phobius"/>
    </source>
</evidence>
<dbReference type="Gene3D" id="2.60.40.10">
    <property type="entry name" value="Immunoglobulins"/>
    <property type="match status" value="1"/>
</dbReference>
<keyword evidence="1" id="KW-1133">Transmembrane helix</keyword>
<name>A0AAV6YB03_ENGPU</name>
<evidence type="ECO:0000313" key="3">
    <source>
        <dbReference type="Proteomes" id="UP000824782"/>
    </source>
</evidence>
<comment type="caution">
    <text evidence="2">The sequence shown here is derived from an EMBL/GenBank/DDBJ whole genome shotgun (WGS) entry which is preliminary data.</text>
</comment>